<dbReference type="SUPFAM" id="SSF55874">
    <property type="entry name" value="ATPase domain of HSP90 chaperone/DNA topoisomerase II/histidine kinase"/>
    <property type="match status" value="1"/>
</dbReference>
<evidence type="ECO:0000256" key="12">
    <source>
        <dbReference type="ARBA" id="ARBA00023012"/>
    </source>
</evidence>
<dbReference type="PANTHER" id="PTHR34220:SF11">
    <property type="entry name" value="SENSOR PROTEIN KINASE HPTS"/>
    <property type="match status" value="1"/>
</dbReference>
<dbReference type="Gene3D" id="6.10.340.10">
    <property type="match status" value="1"/>
</dbReference>
<keyword evidence="5" id="KW-0597">Phosphoprotein</keyword>
<evidence type="ECO:0000256" key="14">
    <source>
        <dbReference type="SAM" id="Phobius"/>
    </source>
</evidence>
<evidence type="ECO:0000256" key="4">
    <source>
        <dbReference type="ARBA" id="ARBA00022475"/>
    </source>
</evidence>
<dbReference type="InterPro" id="IPR005467">
    <property type="entry name" value="His_kinase_dom"/>
</dbReference>
<dbReference type="InterPro" id="IPR050640">
    <property type="entry name" value="Bact_2-comp_sensor_kinase"/>
</dbReference>
<dbReference type="InterPro" id="IPR036890">
    <property type="entry name" value="HATPase_C_sf"/>
</dbReference>
<accession>A0ABV6JJX5</accession>
<keyword evidence="17" id="KW-1185">Reference proteome</keyword>
<dbReference type="Pfam" id="PF02518">
    <property type="entry name" value="HATPase_c"/>
    <property type="match status" value="1"/>
</dbReference>
<dbReference type="PRINTS" id="PR00344">
    <property type="entry name" value="BCTRLSENSOR"/>
</dbReference>
<keyword evidence="8" id="KW-0547">Nucleotide-binding</keyword>
<dbReference type="InterPro" id="IPR003594">
    <property type="entry name" value="HATPase_dom"/>
</dbReference>
<evidence type="ECO:0000313" key="16">
    <source>
        <dbReference type="EMBL" id="MFC0396225.1"/>
    </source>
</evidence>
<evidence type="ECO:0000256" key="9">
    <source>
        <dbReference type="ARBA" id="ARBA00022777"/>
    </source>
</evidence>
<proteinExistence type="predicted"/>
<keyword evidence="4" id="KW-1003">Cell membrane</keyword>
<comment type="catalytic activity">
    <reaction evidence="1">
        <text>ATP + protein L-histidine = ADP + protein N-phospho-L-histidine.</text>
        <dbReference type="EC" id="2.7.13.3"/>
    </reaction>
</comment>
<dbReference type="EMBL" id="JBHLVF010000047">
    <property type="protein sequence ID" value="MFC0396225.1"/>
    <property type="molecule type" value="Genomic_DNA"/>
</dbReference>
<sequence>MGIGKRFRPVGRVDGMTAGISVSRNSLTRKAPLQRGGSIDITQRSNGRWRTALWPDTLKGRLIILLIIVSVTPIVLVGFTSYYWLDKVQQEKISVNYQSIVDNEMKSLEDIYANLGSVSQLLVVNGGLGDDVLEYLNNTDPVRKTDLFVRIDKSLTNIIYSNPSVNGLFLYLPAYENAVQFETSPLLPAFSFGSIDNEPFPLLYRANQLDFNSPHPSVLKEHDEIVVSLIRKIDYRAGESYYIYLEARFGDQLHTFANTPIGLHGKQLLTNAAGQVMFSDITERIPVGSFVTPEKKDARLQAYKQFAARSAQGWTMYFLVLLADYEKELNAWQIQFAWVAVLSLLVTVLAAIYIWWMVYRPLRGINREIKRFSYNQEERSVMRTNLQEFDMLFASFQTMRDKIVELIFEVEQKEKRRGELEVEKLMSQINPHFLHNSLNTIQWLARAGGQTEIVNLVKVFTRVLHYNMAKSSMIVTVQEEIDALNDYIELQNVRYDHRFNIAVDLEPEVGGVPIPRFVLQPLVENALYHGLLSEQGDIRVTLGMAEAGRIYIRVADNGKGMTPERIRELLNGEGGRKSGLGIGLNYVKKMLEVYYGVAADMTIESVVDVGTTIAITMPDHMTGRETDDKSYDR</sequence>
<keyword evidence="11 14" id="KW-1133">Transmembrane helix</keyword>
<dbReference type="SMART" id="SM00387">
    <property type="entry name" value="HATPase_c"/>
    <property type="match status" value="1"/>
</dbReference>
<dbReference type="InterPro" id="IPR010559">
    <property type="entry name" value="Sig_transdc_His_kin_internal"/>
</dbReference>
<keyword evidence="13 14" id="KW-0472">Membrane</keyword>
<evidence type="ECO:0000256" key="5">
    <source>
        <dbReference type="ARBA" id="ARBA00022553"/>
    </source>
</evidence>
<reference evidence="16 17" key="1">
    <citation type="submission" date="2024-09" db="EMBL/GenBank/DDBJ databases">
        <authorList>
            <person name="Sun Q."/>
            <person name="Mori K."/>
        </authorList>
    </citation>
    <scope>NUCLEOTIDE SEQUENCE [LARGE SCALE GENOMIC DNA]</scope>
    <source>
        <strain evidence="16 17">CCM 4839</strain>
    </source>
</reference>
<name>A0ABV6JJX5_9BACL</name>
<evidence type="ECO:0000256" key="8">
    <source>
        <dbReference type="ARBA" id="ARBA00022741"/>
    </source>
</evidence>
<evidence type="ECO:0000256" key="1">
    <source>
        <dbReference type="ARBA" id="ARBA00000085"/>
    </source>
</evidence>
<organism evidence="16 17">
    <name type="scientific">Paenibacillus mendelii</name>
    <dbReference type="NCBI Taxonomy" id="206163"/>
    <lineage>
        <taxon>Bacteria</taxon>
        <taxon>Bacillati</taxon>
        <taxon>Bacillota</taxon>
        <taxon>Bacilli</taxon>
        <taxon>Bacillales</taxon>
        <taxon>Paenibacillaceae</taxon>
        <taxon>Paenibacillus</taxon>
    </lineage>
</organism>
<evidence type="ECO:0000256" key="3">
    <source>
        <dbReference type="ARBA" id="ARBA00012438"/>
    </source>
</evidence>
<evidence type="ECO:0000256" key="6">
    <source>
        <dbReference type="ARBA" id="ARBA00022679"/>
    </source>
</evidence>
<evidence type="ECO:0000256" key="10">
    <source>
        <dbReference type="ARBA" id="ARBA00022840"/>
    </source>
</evidence>
<keyword evidence="6" id="KW-0808">Transferase</keyword>
<evidence type="ECO:0000256" key="2">
    <source>
        <dbReference type="ARBA" id="ARBA00004651"/>
    </source>
</evidence>
<dbReference type="Pfam" id="PF06580">
    <property type="entry name" value="His_kinase"/>
    <property type="match status" value="1"/>
</dbReference>
<comment type="caution">
    <text evidence="16">The sequence shown here is derived from an EMBL/GenBank/DDBJ whole genome shotgun (WGS) entry which is preliminary data.</text>
</comment>
<dbReference type="Gene3D" id="3.30.565.10">
    <property type="entry name" value="Histidine kinase-like ATPase, C-terminal domain"/>
    <property type="match status" value="1"/>
</dbReference>
<keyword evidence="12" id="KW-0902">Two-component regulatory system</keyword>
<feature type="transmembrane region" description="Helical" evidence="14">
    <location>
        <begin position="62"/>
        <end position="85"/>
    </location>
</feature>
<protein>
    <recommendedName>
        <fullName evidence="3">histidine kinase</fullName>
        <ecNumber evidence="3">2.7.13.3</ecNumber>
    </recommendedName>
</protein>
<evidence type="ECO:0000256" key="7">
    <source>
        <dbReference type="ARBA" id="ARBA00022692"/>
    </source>
</evidence>
<dbReference type="PANTHER" id="PTHR34220">
    <property type="entry name" value="SENSOR HISTIDINE KINASE YPDA"/>
    <property type="match status" value="1"/>
</dbReference>
<dbReference type="GO" id="GO:0016301">
    <property type="term" value="F:kinase activity"/>
    <property type="evidence" value="ECO:0007669"/>
    <property type="project" value="UniProtKB-KW"/>
</dbReference>
<keyword evidence="7 14" id="KW-0812">Transmembrane</keyword>
<dbReference type="Proteomes" id="UP001589818">
    <property type="component" value="Unassembled WGS sequence"/>
</dbReference>
<evidence type="ECO:0000259" key="15">
    <source>
        <dbReference type="PROSITE" id="PS50109"/>
    </source>
</evidence>
<dbReference type="RefSeq" id="WP_204816937.1">
    <property type="nucleotide sequence ID" value="NZ_JANHOF010000002.1"/>
</dbReference>
<dbReference type="PROSITE" id="PS50109">
    <property type="entry name" value="HIS_KIN"/>
    <property type="match status" value="1"/>
</dbReference>
<feature type="transmembrane region" description="Helical" evidence="14">
    <location>
        <begin position="335"/>
        <end position="358"/>
    </location>
</feature>
<comment type="subcellular location">
    <subcellularLocation>
        <location evidence="2">Cell membrane</location>
        <topology evidence="2">Multi-pass membrane protein</topology>
    </subcellularLocation>
</comment>
<dbReference type="EC" id="2.7.13.3" evidence="3"/>
<evidence type="ECO:0000256" key="13">
    <source>
        <dbReference type="ARBA" id="ARBA00023136"/>
    </source>
</evidence>
<feature type="domain" description="Histidine kinase" evidence="15">
    <location>
        <begin position="518"/>
        <end position="621"/>
    </location>
</feature>
<evidence type="ECO:0000313" key="17">
    <source>
        <dbReference type="Proteomes" id="UP001589818"/>
    </source>
</evidence>
<keyword evidence="10" id="KW-0067">ATP-binding</keyword>
<evidence type="ECO:0000256" key="11">
    <source>
        <dbReference type="ARBA" id="ARBA00022989"/>
    </source>
</evidence>
<gene>
    <name evidence="16" type="ORF">ACFFJ8_33215</name>
</gene>
<keyword evidence="9 16" id="KW-0418">Kinase</keyword>
<dbReference type="InterPro" id="IPR004358">
    <property type="entry name" value="Sig_transdc_His_kin-like_C"/>
</dbReference>